<evidence type="ECO:0000313" key="3">
    <source>
        <dbReference type="Proteomes" id="UP000284417"/>
    </source>
</evidence>
<evidence type="ECO:0000313" key="2">
    <source>
        <dbReference type="EMBL" id="RHK89570.1"/>
    </source>
</evidence>
<dbReference type="EMBL" id="QROC01000052">
    <property type="protein sequence ID" value="RHK89570.1"/>
    <property type="molecule type" value="Genomic_DNA"/>
</dbReference>
<feature type="domain" description="DUF4434" evidence="1">
    <location>
        <begin position="31"/>
        <end position="280"/>
    </location>
</feature>
<sequence>MVEDMKKNCIYFITCFCLIMGGCSSKPKGNEIPCKENVLEIIYSVADELGMKVMCDINIIGGGLYHPDENHDSILTVLKKKSNKHIVAYHEMYGNHPSFWGWYLNNEINPMDSLDYKQANFWRQLWKSVANKCHAIAPGSKVTISPFFLLDKEEFRGFRYQSPAEYEAWWFNTMKESDIDVLMLQDSGAEHLSFFTLDEREPFLAAAAKACQRAGKEFWVNVETGQVEADNWAEALEMEHNHSREWAFTQIDWLKQKLLLAAKYGTGIINWGYYPFMNPKDEYEAEVDGQKVNADNRKANYEAYKNYIESLTDNIPDGLLVQPKLQGTLWFLEAGMENKDMATLEKELREEITNQRNLGFTYLWICSTSYYFTAEKEK</sequence>
<evidence type="ECO:0000259" key="1">
    <source>
        <dbReference type="Pfam" id="PF14488"/>
    </source>
</evidence>
<comment type="caution">
    <text evidence="2">The sequence shown here is derived from an EMBL/GenBank/DDBJ whole genome shotgun (WGS) entry which is preliminary data.</text>
</comment>
<dbReference type="PROSITE" id="PS51257">
    <property type="entry name" value="PROKAR_LIPOPROTEIN"/>
    <property type="match status" value="1"/>
</dbReference>
<protein>
    <submittedName>
        <fullName evidence="2">DUF4434 domain-containing protein</fullName>
    </submittedName>
</protein>
<dbReference type="SUPFAM" id="SSF51445">
    <property type="entry name" value="(Trans)glycosidases"/>
    <property type="match status" value="1"/>
</dbReference>
<dbReference type="Pfam" id="PF14488">
    <property type="entry name" value="DUF4434"/>
    <property type="match status" value="1"/>
</dbReference>
<name>A0A415HE34_9BACE</name>
<accession>A0A415HE34</accession>
<reference evidence="2 3" key="1">
    <citation type="submission" date="2018-08" db="EMBL/GenBank/DDBJ databases">
        <title>A genome reference for cultivated species of the human gut microbiota.</title>
        <authorList>
            <person name="Zou Y."/>
            <person name="Xue W."/>
            <person name="Luo G."/>
        </authorList>
    </citation>
    <scope>NUCLEOTIDE SEQUENCE [LARGE SCALE GENOMIC DNA]</scope>
    <source>
        <strain evidence="2 3">AF39-6AC</strain>
    </source>
</reference>
<proteinExistence type="predicted"/>
<dbReference type="AlphaFoldDB" id="A0A415HE34"/>
<dbReference type="InterPro" id="IPR017853">
    <property type="entry name" value="GH"/>
</dbReference>
<dbReference type="InterPro" id="IPR027849">
    <property type="entry name" value="DUF4434"/>
</dbReference>
<dbReference type="Gene3D" id="3.20.20.80">
    <property type="entry name" value="Glycosidases"/>
    <property type="match status" value="1"/>
</dbReference>
<organism evidence="2 3">
    <name type="scientific">Bacteroides xylanisolvens</name>
    <dbReference type="NCBI Taxonomy" id="371601"/>
    <lineage>
        <taxon>Bacteria</taxon>
        <taxon>Pseudomonadati</taxon>
        <taxon>Bacteroidota</taxon>
        <taxon>Bacteroidia</taxon>
        <taxon>Bacteroidales</taxon>
        <taxon>Bacteroidaceae</taxon>
        <taxon>Bacteroides</taxon>
    </lineage>
</organism>
<gene>
    <name evidence="2" type="ORF">DW042_23115</name>
</gene>
<dbReference type="Proteomes" id="UP000284417">
    <property type="component" value="Unassembled WGS sequence"/>
</dbReference>